<evidence type="ECO:0000313" key="6">
    <source>
        <dbReference type="Proteomes" id="UP000503462"/>
    </source>
</evidence>
<accession>A0A6H0XY76</accession>
<reference evidence="5 6" key="1">
    <citation type="journal article" date="2016" name="Sci. Rep.">
        <title>Peltaster fructicola genome reveals evolution from an invasive phytopathogen to an ectophytic parasite.</title>
        <authorList>
            <person name="Xu C."/>
            <person name="Chen H."/>
            <person name="Gleason M.L."/>
            <person name="Xu J.R."/>
            <person name="Liu H."/>
            <person name="Zhang R."/>
            <person name="Sun G."/>
        </authorList>
    </citation>
    <scope>NUCLEOTIDE SEQUENCE [LARGE SCALE GENOMIC DNA]</scope>
    <source>
        <strain evidence="5 6">LNHT1506</strain>
    </source>
</reference>
<dbReference type="PANTHER" id="PTHR12311:SF7">
    <property type="entry name" value="ACTIVATOR OF BASAL TRANSCRIPTION 1"/>
    <property type="match status" value="1"/>
</dbReference>
<dbReference type="InterPro" id="IPR034353">
    <property type="entry name" value="ABT1/ESF2_RRM"/>
</dbReference>
<evidence type="ECO:0000256" key="4">
    <source>
        <dbReference type="SAM" id="MobiDB-lite"/>
    </source>
</evidence>
<keyword evidence="2" id="KW-0694">RNA-binding</keyword>
<dbReference type="OrthoDB" id="287393at2759"/>
<dbReference type="GO" id="GO:0000447">
    <property type="term" value="P:endonucleolytic cleavage in ITS1 to separate SSU-rRNA from 5.8S rRNA and LSU-rRNA from tricistronic rRNA transcript (SSU-rRNA, 5.8S rRNA, LSU-rRNA)"/>
    <property type="evidence" value="ECO:0007669"/>
    <property type="project" value="TreeGrafter"/>
</dbReference>
<proteinExistence type="predicted"/>
<dbReference type="SUPFAM" id="SSF54928">
    <property type="entry name" value="RNA-binding domain, RBD"/>
    <property type="match status" value="1"/>
</dbReference>
<comment type="subcellular location">
    <subcellularLocation>
        <location evidence="1">Nucleus</location>
    </subcellularLocation>
</comment>
<keyword evidence="3" id="KW-0539">Nucleus</keyword>
<sequence length="193" mass="22355">MKPHTLKHFLAPHAPKGLNRVFLTPEEHSSYLSRKKNGGNKKKSFTDGWVEFVSKTEAKAAAEMLNGNIIGGKKRGYYHDDIWNIKYLSGFKWSHLTEQISAENAEREARMREEIRRTRQENRAFLQNFERGKMLETMESKKKARGDRDNVSKGNDEPVREFKQAKARHAIDRSSTAQDADVQRTLSMIFETQ</sequence>
<dbReference type="AlphaFoldDB" id="A0A6H0XY76"/>
<dbReference type="GO" id="GO:0034462">
    <property type="term" value="P:small-subunit processome assembly"/>
    <property type="evidence" value="ECO:0007669"/>
    <property type="project" value="TreeGrafter"/>
</dbReference>
<organism evidence="5 6">
    <name type="scientific">Peltaster fructicola</name>
    <dbReference type="NCBI Taxonomy" id="286661"/>
    <lineage>
        <taxon>Eukaryota</taxon>
        <taxon>Fungi</taxon>
        <taxon>Dikarya</taxon>
        <taxon>Ascomycota</taxon>
        <taxon>Pezizomycotina</taxon>
        <taxon>Dothideomycetes</taxon>
        <taxon>Dothideomycetes incertae sedis</taxon>
        <taxon>Peltaster</taxon>
    </lineage>
</organism>
<evidence type="ECO:0000313" key="5">
    <source>
        <dbReference type="EMBL" id="QIW99369.1"/>
    </source>
</evidence>
<feature type="region of interest" description="Disordered" evidence="4">
    <location>
        <begin position="136"/>
        <end position="186"/>
    </location>
</feature>
<dbReference type="CDD" id="cd12263">
    <property type="entry name" value="RRM_ABT1_like"/>
    <property type="match status" value="1"/>
</dbReference>
<dbReference type="GO" id="GO:0003723">
    <property type="term" value="F:RNA binding"/>
    <property type="evidence" value="ECO:0007669"/>
    <property type="project" value="UniProtKB-KW"/>
</dbReference>
<dbReference type="GO" id="GO:0005730">
    <property type="term" value="C:nucleolus"/>
    <property type="evidence" value="ECO:0007669"/>
    <property type="project" value="TreeGrafter"/>
</dbReference>
<dbReference type="GO" id="GO:0000472">
    <property type="term" value="P:endonucleolytic cleavage to generate mature 5'-end of SSU-rRNA from (SSU-rRNA, 5.8S rRNA, LSU-rRNA)"/>
    <property type="evidence" value="ECO:0007669"/>
    <property type="project" value="TreeGrafter"/>
</dbReference>
<dbReference type="InterPro" id="IPR035979">
    <property type="entry name" value="RBD_domain_sf"/>
</dbReference>
<evidence type="ECO:0000256" key="3">
    <source>
        <dbReference type="ARBA" id="ARBA00023242"/>
    </source>
</evidence>
<protein>
    <submittedName>
        <fullName evidence="5">Uncharacterized protein</fullName>
    </submittedName>
</protein>
<dbReference type="PANTHER" id="PTHR12311">
    <property type="entry name" value="ACTIVATOR OF BASAL TRANSCRIPTION 1"/>
    <property type="match status" value="1"/>
</dbReference>
<dbReference type="Proteomes" id="UP000503462">
    <property type="component" value="Chromosome 3"/>
</dbReference>
<dbReference type="EMBL" id="CP051141">
    <property type="protein sequence ID" value="QIW99369.1"/>
    <property type="molecule type" value="Genomic_DNA"/>
</dbReference>
<dbReference type="GO" id="GO:0000480">
    <property type="term" value="P:endonucleolytic cleavage in 5'-ETS of tricistronic rRNA transcript (SSU-rRNA, 5.8S rRNA, LSU-rRNA)"/>
    <property type="evidence" value="ECO:0007669"/>
    <property type="project" value="TreeGrafter"/>
</dbReference>
<dbReference type="InterPro" id="IPR039119">
    <property type="entry name" value="ABT1/Esf2"/>
</dbReference>
<evidence type="ECO:0000256" key="2">
    <source>
        <dbReference type="ARBA" id="ARBA00022884"/>
    </source>
</evidence>
<feature type="compositionally biased region" description="Basic and acidic residues" evidence="4">
    <location>
        <begin position="136"/>
        <end position="172"/>
    </location>
</feature>
<gene>
    <name evidence="5" type="ORF">AMS68_004887</name>
</gene>
<name>A0A6H0XY76_9PEZI</name>
<feature type="compositionally biased region" description="Polar residues" evidence="4">
    <location>
        <begin position="173"/>
        <end position="186"/>
    </location>
</feature>
<evidence type="ECO:0000256" key="1">
    <source>
        <dbReference type="ARBA" id="ARBA00004123"/>
    </source>
</evidence>
<keyword evidence="6" id="KW-1185">Reference proteome</keyword>